<dbReference type="InterPro" id="IPR029058">
    <property type="entry name" value="AB_hydrolase_fold"/>
</dbReference>
<accession>A0ABU2ADG5</accession>
<dbReference type="SUPFAM" id="SSF53474">
    <property type="entry name" value="alpha/beta-Hydrolases"/>
    <property type="match status" value="1"/>
</dbReference>
<dbReference type="InterPro" id="IPR011044">
    <property type="entry name" value="Quino_amine_DH_bsu"/>
</dbReference>
<evidence type="ECO:0000313" key="4">
    <source>
        <dbReference type="EMBL" id="MDR7335246.1"/>
    </source>
</evidence>
<evidence type="ECO:0000256" key="2">
    <source>
        <dbReference type="SAM" id="SignalP"/>
    </source>
</evidence>
<dbReference type="Proteomes" id="UP001180825">
    <property type="component" value="Unassembled WGS sequence"/>
</dbReference>
<protein>
    <submittedName>
        <fullName evidence="4">Acetyl esterase/lipase</fullName>
    </submittedName>
</protein>
<name>A0ABU2ADG5_9BURK</name>
<evidence type="ECO:0000259" key="3">
    <source>
        <dbReference type="Pfam" id="PF00326"/>
    </source>
</evidence>
<dbReference type="PANTHER" id="PTHR42776:SF27">
    <property type="entry name" value="DIPEPTIDYL PEPTIDASE FAMILY MEMBER 6"/>
    <property type="match status" value="1"/>
</dbReference>
<sequence length="688" mass="75472">MKTTLNHVGRLLLATGAALALCQAAVAADPPPIRVPTIETLAQFPGMTGFRISPDGKHMIAIQSQGDSRNILVWKLSDLNAKPTVIGATSMQISSASFLKTDMLQVTMTQIYDLRSDEVVKTFISKLLFTDLEGKNWVEPMASTEIARSEIAKKVAALSNPTVLSRMPGDPDHVVLLSDSGLSSNRDIYRYNLRTGRATRIMRLGDSDNAVLANSKGEVWAKTRLGSDGQGTFTAIDLRGKDGEWVEHFRSYVKNRDVVDVIAPGTKAGTAIIRSNVGREVAGLYEYDIAARKVTDTLFEHKFFDATGVRSFRNDDGPNDEGFDGFALDGHLGNDEHWDNPQMESAVLGIAQALGIKEMAQELVMVGSGERAAVRSFDGVSVRVMQYVAGEKPTYLIRVSGSTYPTEHYLLRDQKIQLLAKEFPDVDRRALGTARFVYYKARDGLNIPAYLTVPNPQLCGPGPYAAVIHPHGGPWARDTMDYDRSGWVPLLVSQCRVVLQPQYRGSSGWGRTLWFAGDREWGGKMQDDKDDAVKWLVSEKLADPKRVALFGFSYGGYAAFAASVRSNGLYKCAIAGAGVSDIERIWARFFTNPYFQSGQEPTVRGLSPLTKADKMEIPLMVYHGDRDQTVPLIQSELFVDKAKAAGKPVEYHVLKDYGHGPAWTRKTNADQLNLISNYLGSGCGGGGL</sequence>
<keyword evidence="5" id="KW-1185">Reference proteome</keyword>
<evidence type="ECO:0000256" key="1">
    <source>
        <dbReference type="ARBA" id="ARBA00022801"/>
    </source>
</evidence>
<feature type="chain" id="PRO_5046432350" evidence="2">
    <location>
        <begin position="28"/>
        <end position="688"/>
    </location>
</feature>
<keyword evidence="1" id="KW-0378">Hydrolase</keyword>
<feature type="domain" description="Peptidase S9 prolyl oligopeptidase catalytic" evidence="3">
    <location>
        <begin position="491"/>
        <end position="672"/>
    </location>
</feature>
<dbReference type="PANTHER" id="PTHR42776">
    <property type="entry name" value="SERINE PEPTIDASE S9 FAMILY MEMBER"/>
    <property type="match status" value="1"/>
</dbReference>
<dbReference type="SUPFAM" id="SSF50969">
    <property type="entry name" value="YVTN repeat-like/Quinoprotein amine dehydrogenase"/>
    <property type="match status" value="1"/>
</dbReference>
<gene>
    <name evidence="4" type="ORF">J2X21_004411</name>
</gene>
<organism evidence="4 5">
    <name type="scientific">Roseateles asaccharophilus</name>
    <dbReference type="NCBI Taxonomy" id="582607"/>
    <lineage>
        <taxon>Bacteria</taxon>
        <taxon>Pseudomonadati</taxon>
        <taxon>Pseudomonadota</taxon>
        <taxon>Betaproteobacteria</taxon>
        <taxon>Burkholderiales</taxon>
        <taxon>Sphaerotilaceae</taxon>
        <taxon>Roseateles</taxon>
    </lineage>
</organism>
<dbReference type="Gene3D" id="3.40.50.1820">
    <property type="entry name" value="alpha/beta hydrolase"/>
    <property type="match status" value="1"/>
</dbReference>
<reference evidence="4 5" key="1">
    <citation type="submission" date="2023-07" db="EMBL/GenBank/DDBJ databases">
        <title>Sorghum-associated microbial communities from plants grown in Nebraska, USA.</title>
        <authorList>
            <person name="Schachtman D."/>
        </authorList>
    </citation>
    <scope>NUCLEOTIDE SEQUENCE [LARGE SCALE GENOMIC DNA]</scope>
    <source>
        <strain evidence="4 5">BE316</strain>
    </source>
</reference>
<evidence type="ECO:0000313" key="5">
    <source>
        <dbReference type="Proteomes" id="UP001180825"/>
    </source>
</evidence>
<proteinExistence type="predicted"/>
<dbReference type="RefSeq" id="WP_310332203.1">
    <property type="nucleotide sequence ID" value="NZ_JAVDXV010000009.1"/>
</dbReference>
<dbReference type="EMBL" id="JAVDXV010000009">
    <property type="protein sequence ID" value="MDR7335246.1"/>
    <property type="molecule type" value="Genomic_DNA"/>
</dbReference>
<feature type="signal peptide" evidence="2">
    <location>
        <begin position="1"/>
        <end position="27"/>
    </location>
</feature>
<dbReference type="Pfam" id="PF00326">
    <property type="entry name" value="Peptidase_S9"/>
    <property type="match status" value="1"/>
</dbReference>
<comment type="caution">
    <text evidence="4">The sequence shown here is derived from an EMBL/GenBank/DDBJ whole genome shotgun (WGS) entry which is preliminary data.</text>
</comment>
<keyword evidence="2" id="KW-0732">Signal</keyword>
<dbReference type="InterPro" id="IPR001375">
    <property type="entry name" value="Peptidase_S9_cat"/>
</dbReference>